<feature type="compositionally biased region" description="Polar residues" evidence="9">
    <location>
        <begin position="565"/>
        <end position="581"/>
    </location>
</feature>
<feature type="transmembrane region" description="Helical" evidence="10">
    <location>
        <begin position="299"/>
        <end position="319"/>
    </location>
</feature>
<feature type="domain" description="ABC transmembrane type-1" evidence="12">
    <location>
        <begin position="937"/>
        <end position="1186"/>
    </location>
</feature>
<dbReference type="OrthoDB" id="4867950at2759"/>
<comment type="subcellular location">
    <subcellularLocation>
        <location evidence="1">Cell membrane</location>
        <topology evidence="1">Multi-pass membrane protein</topology>
    </subcellularLocation>
</comment>
<dbReference type="CDD" id="cd18580">
    <property type="entry name" value="ABC_6TM_ABCC_D2"/>
    <property type="match status" value="1"/>
</dbReference>
<evidence type="ECO:0000256" key="6">
    <source>
        <dbReference type="ARBA" id="ARBA00022840"/>
    </source>
</evidence>
<dbReference type="InterPro" id="IPR027417">
    <property type="entry name" value="P-loop_NTPase"/>
</dbReference>
<keyword evidence="6" id="KW-0067">ATP-binding</keyword>
<keyword evidence="8 10" id="KW-0472">Membrane</keyword>
<dbReference type="GO" id="GO:0005886">
    <property type="term" value="C:plasma membrane"/>
    <property type="evidence" value="ECO:0007669"/>
    <property type="project" value="UniProtKB-SubCell"/>
</dbReference>
<name>A0A2H4SQ38_CORMI</name>
<evidence type="ECO:0000256" key="2">
    <source>
        <dbReference type="ARBA" id="ARBA00022448"/>
    </source>
</evidence>
<evidence type="ECO:0000313" key="14">
    <source>
        <dbReference type="Proteomes" id="UP000323067"/>
    </source>
</evidence>
<sequence length="1461" mass="161180">MDNSFGPGLLGHFDFTLLFIDIVFHVIPAGFILSTTPFFLAKIKNGPRVVRAGRLLWLKLALASALAAVQAANAVLWFQSPLDSALAEAASILACVSAVCIGVILLANHVYFVRPLPFLGLFLTITLLLDIAATRAYFRRNGLGAIARLHIAVPVLKGLLILAEETSKRSLVIDAAVRETLGSEALAGFWSKSVYLWFNPIMRHGIRHRITTGFLPGVSDRIDPVALHSRFMAVWQSADKNSRFCLAKCCFLTVPWPYIYVIFPRLVFIGFKFSQPFLLQDVVNAVSAKTENNDLRMSLIIATGIIYTGMAISRSWFLYLLNQMSTSTRAILTTAIYHKSLRIDSDEAERQAAVTLADTDVAGIMQLMSLSYESWVSLVEVILGITILAFFVGAASIFALIPASLTSVFTIYVSKRMAFTRKRWIDHTESRIADTANILAQFKDIKMMGLAPSLAKRLQEKQVEESQLALADRRVVVSTFSASAVAETVTPVLVAAGTLFWTRASEPITASRFFTTLAVITMIAEPLASFLTALPYWTGAFASVTRIQKYLAQPELGDPRQILVQNQPQEPVSSATGVTQRKSARLRNRPSSQLPPVVVRFSMVSIDVGTTVASVLRDATFSLQRGRTAMFIGPVGCGKSTLLSAIAGQRKLSTGSIAVATKQIACCAQRPWIRNNTIRANILGANSYSASRYSQVVFICALDADIQRLPLGDLTVCGSDGCKLSGGQKTRIAMARALYESSDIILLDDPFSSLDMETSSTIRIRLFSESNFLDSGRLTLIMTTSMQQHLVDADDVFRILENGRVCQVPQEELDAPGLGPGPRVTPRVQRNVAIQASEETDDKEYQLPTVKPMTDGDPMDNLPETKFSDVSLWCYFAKPAGLARVLVWGVYVVSAAILERMPCESQRTLLMVSLVLTFELVIFVRIWLETDAQNRLYFIGFAAFGLINPLMNYVACYGYFSLINFSALEALHWRLADTNARATFDFLATEDAGSLLNRFSTDTTIIAHRLPLAIMPSAWGAMSVLIDIAVIAAGASYAAPIMPLLLLFLFIIQHFYLKSSRQLRVLQLDNAKLLVRQLAETSTGIEHIRSFHWQDFFVQEFYEILEKNQKPFYFLAVAQQWLLLVLDLFSAGAGMVMVSIALYQPQSASPNSIGLSFLTLISFSQTVSLFVRYFTNMEISFGAVARIRAFERQTPVEQDSHDGADLPPCWPRQGRIDFNGVTAKYSSKGDDGVVTEHTALDQVTVVVEPGHTLGIIGRTGSGKTSLLLALLRLTQYSGSISIDGRDIKSVPLDILRTRITTITQAGLELRGTVRFNLNPFDPGCLPRNYILTSEMERGVLRRVGLWQHISSRGGLEAEMRNMKFSQGQRQLFQLARAMLHQQIMNSTVVLIDEGTWSMDEDTEAEMGNLVNQAFASCTKLVVTHKLGALVKANAVLVLQNGKASALKQDQGTGNWRQSPEP</sequence>
<dbReference type="Proteomes" id="UP000323067">
    <property type="component" value="Chromosome v"/>
</dbReference>
<feature type="transmembrane region" description="Helical" evidence="10">
    <location>
        <begin position="144"/>
        <end position="163"/>
    </location>
</feature>
<feature type="transmembrane region" description="Helical" evidence="10">
    <location>
        <begin position="381"/>
        <end position="413"/>
    </location>
</feature>
<dbReference type="InterPro" id="IPR003439">
    <property type="entry name" value="ABC_transporter-like_ATP-bd"/>
</dbReference>
<dbReference type="SMART" id="SM00382">
    <property type="entry name" value="AAA"/>
    <property type="match status" value="2"/>
</dbReference>
<dbReference type="GO" id="GO:0140359">
    <property type="term" value="F:ABC-type transporter activity"/>
    <property type="evidence" value="ECO:0007669"/>
    <property type="project" value="InterPro"/>
</dbReference>
<dbReference type="InterPro" id="IPR011527">
    <property type="entry name" value="ABC1_TM_dom"/>
</dbReference>
<feature type="transmembrane region" description="Helical" evidence="10">
    <location>
        <begin position="934"/>
        <end position="960"/>
    </location>
</feature>
<feature type="transmembrane region" description="Helical" evidence="10">
    <location>
        <begin position="15"/>
        <end position="40"/>
    </location>
</feature>
<dbReference type="Pfam" id="PF00005">
    <property type="entry name" value="ABC_tran"/>
    <property type="match status" value="2"/>
</dbReference>
<feature type="region of interest" description="Disordered" evidence="9">
    <location>
        <begin position="565"/>
        <end position="590"/>
    </location>
</feature>
<evidence type="ECO:0000256" key="8">
    <source>
        <dbReference type="ARBA" id="ARBA00023136"/>
    </source>
</evidence>
<dbReference type="GO" id="GO:0005524">
    <property type="term" value="F:ATP binding"/>
    <property type="evidence" value="ECO:0007669"/>
    <property type="project" value="UniProtKB-KW"/>
</dbReference>
<feature type="domain" description="ABC transporter" evidence="11">
    <location>
        <begin position="599"/>
        <end position="827"/>
    </location>
</feature>
<dbReference type="InterPro" id="IPR003593">
    <property type="entry name" value="AAA+_ATPase"/>
</dbReference>
<dbReference type="SUPFAM" id="SSF90123">
    <property type="entry name" value="ABC transporter transmembrane region"/>
    <property type="match status" value="2"/>
</dbReference>
<dbReference type="InterPro" id="IPR044726">
    <property type="entry name" value="ABCC_6TM_D2"/>
</dbReference>
<dbReference type="PROSITE" id="PS00211">
    <property type="entry name" value="ABC_TRANSPORTER_1"/>
    <property type="match status" value="2"/>
</dbReference>
<feature type="domain" description="ABC transmembrane type-1" evidence="12">
    <location>
        <begin position="266"/>
        <end position="539"/>
    </location>
</feature>
<accession>A0A2H4SQ38</accession>
<keyword evidence="5" id="KW-0547">Nucleotide-binding</keyword>
<dbReference type="InterPro" id="IPR036640">
    <property type="entry name" value="ABC1_TM_sf"/>
</dbReference>
<dbReference type="EMBL" id="CP023325">
    <property type="protein sequence ID" value="ATY65217.1"/>
    <property type="molecule type" value="Genomic_DNA"/>
</dbReference>
<feature type="transmembrane region" description="Helical" evidence="10">
    <location>
        <begin position="881"/>
        <end position="898"/>
    </location>
</feature>
<organism evidence="13 14">
    <name type="scientific">Cordyceps militaris</name>
    <name type="common">Caterpillar fungus</name>
    <name type="synonym">Clavaria militaris</name>
    <dbReference type="NCBI Taxonomy" id="73501"/>
    <lineage>
        <taxon>Eukaryota</taxon>
        <taxon>Fungi</taxon>
        <taxon>Dikarya</taxon>
        <taxon>Ascomycota</taxon>
        <taxon>Pezizomycotina</taxon>
        <taxon>Sordariomycetes</taxon>
        <taxon>Hypocreomycetidae</taxon>
        <taxon>Hypocreales</taxon>
        <taxon>Cordycipitaceae</taxon>
        <taxon>Cordyceps</taxon>
    </lineage>
</organism>
<dbReference type="InterPro" id="IPR050173">
    <property type="entry name" value="ABC_transporter_C-like"/>
</dbReference>
<dbReference type="SUPFAM" id="SSF52540">
    <property type="entry name" value="P-loop containing nucleoside triphosphate hydrolases"/>
    <property type="match status" value="2"/>
</dbReference>
<dbReference type="Gene3D" id="3.40.50.300">
    <property type="entry name" value="P-loop containing nucleotide triphosphate hydrolases"/>
    <property type="match status" value="2"/>
</dbReference>
<protein>
    <submittedName>
        <fullName evidence="13">Multidrug resistance-associated</fullName>
    </submittedName>
</protein>
<keyword evidence="4 10" id="KW-0812">Transmembrane</keyword>
<dbReference type="Pfam" id="PF00664">
    <property type="entry name" value="ABC_membrane"/>
    <property type="match status" value="2"/>
</dbReference>
<evidence type="ECO:0000259" key="12">
    <source>
        <dbReference type="PROSITE" id="PS50929"/>
    </source>
</evidence>
<evidence type="ECO:0000256" key="1">
    <source>
        <dbReference type="ARBA" id="ARBA00004651"/>
    </source>
</evidence>
<reference evidence="13 14" key="1">
    <citation type="journal article" date="2017" name="BMC Genomics">
        <title>Chromosome level assembly and secondary metabolite potential of the parasitic fungus Cordyceps militaris.</title>
        <authorList>
            <person name="Kramer G.J."/>
            <person name="Nodwell J.R."/>
        </authorList>
    </citation>
    <scope>NUCLEOTIDE SEQUENCE [LARGE SCALE GENOMIC DNA]</scope>
    <source>
        <strain evidence="13 14">ATCC 34164</strain>
    </source>
</reference>
<feature type="transmembrane region" description="Helical" evidence="10">
    <location>
        <begin position="60"/>
        <end position="79"/>
    </location>
</feature>
<evidence type="ECO:0000313" key="13">
    <source>
        <dbReference type="EMBL" id="ATY65217.1"/>
    </source>
</evidence>
<feature type="transmembrane region" description="Helical" evidence="10">
    <location>
        <begin position="1037"/>
        <end position="1057"/>
    </location>
</feature>
<proteinExistence type="predicted"/>
<feature type="domain" description="ABC transporter" evidence="11">
    <location>
        <begin position="1216"/>
        <end position="1461"/>
    </location>
</feature>
<dbReference type="InterPro" id="IPR017871">
    <property type="entry name" value="ABC_transporter-like_CS"/>
</dbReference>
<feature type="transmembrane region" description="Helical" evidence="10">
    <location>
        <begin position="513"/>
        <end position="537"/>
    </location>
</feature>
<dbReference type="VEuPathDB" id="FungiDB:CCM_04824"/>
<feature type="transmembrane region" description="Helical" evidence="10">
    <location>
        <begin position="118"/>
        <end position="138"/>
    </location>
</feature>
<dbReference type="Gene3D" id="1.20.1560.10">
    <property type="entry name" value="ABC transporter type 1, transmembrane domain"/>
    <property type="match status" value="2"/>
</dbReference>
<evidence type="ECO:0000256" key="4">
    <source>
        <dbReference type="ARBA" id="ARBA00022692"/>
    </source>
</evidence>
<feature type="transmembrane region" description="Helical" evidence="10">
    <location>
        <begin position="1121"/>
        <end position="1143"/>
    </location>
</feature>
<evidence type="ECO:0000256" key="5">
    <source>
        <dbReference type="ARBA" id="ARBA00022741"/>
    </source>
</evidence>
<dbReference type="PANTHER" id="PTHR24223:SF399">
    <property type="entry name" value="ABC TRANSPORTER ATNG"/>
    <property type="match status" value="1"/>
</dbReference>
<evidence type="ECO:0000256" key="10">
    <source>
        <dbReference type="SAM" id="Phobius"/>
    </source>
</evidence>
<dbReference type="VEuPathDB" id="FungiDB:A9K55_003990"/>
<keyword evidence="7 10" id="KW-1133">Transmembrane helix</keyword>
<evidence type="ECO:0000256" key="3">
    <source>
        <dbReference type="ARBA" id="ARBA00022475"/>
    </source>
</evidence>
<keyword evidence="2" id="KW-0813">Transport</keyword>
<dbReference type="PROSITE" id="PS50893">
    <property type="entry name" value="ABC_TRANSPORTER_2"/>
    <property type="match status" value="2"/>
</dbReference>
<gene>
    <name evidence="13" type="ORF">A9K55_003990</name>
</gene>
<feature type="transmembrane region" description="Helical" evidence="10">
    <location>
        <begin position="1155"/>
        <end position="1174"/>
    </location>
</feature>
<evidence type="ECO:0000256" key="9">
    <source>
        <dbReference type="SAM" id="MobiDB-lite"/>
    </source>
</evidence>
<evidence type="ECO:0000256" key="7">
    <source>
        <dbReference type="ARBA" id="ARBA00022989"/>
    </source>
</evidence>
<keyword evidence="3" id="KW-1003">Cell membrane</keyword>
<evidence type="ECO:0000259" key="11">
    <source>
        <dbReference type="PROSITE" id="PS50893"/>
    </source>
</evidence>
<dbReference type="PROSITE" id="PS50929">
    <property type="entry name" value="ABC_TM1F"/>
    <property type="match status" value="2"/>
</dbReference>
<feature type="transmembrane region" description="Helical" evidence="10">
    <location>
        <begin position="910"/>
        <end position="928"/>
    </location>
</feature>
<feature type="transmembrane region" description="Helical" evidence="10">
    <location>
        <begin position="85"/>
        <end position="106"/>
    </location>
</feature>
<dbReference type="GO" id="GO:0016887">
    <property type="term" value="F:ATP hydrolysis activity"/>
    <property type="evidence" value="ECO:0007669"/>
    <property type="project" value="InterPro"/>
</dbReference>
<dbReference type="PANTHER" id="PTHR24223">
    <property type="entry name" value="ATP-BINDING CASSETTE SUB-FAMILY C"/>
    <property type="match status" value="1"/>
</dbReference>